<sequence>MTTAASRNSSDMATEVGVRRKSASSGSGRGKMNALNPSFGMTSNAEAGSSRSPPLVSHDRRPSRDSLKPSAKSHKSSDRLHRLGAASGSTSHLASKRSKSQTHLATQTPAPAKSKKETTSGKNRRQKDGEEGEDDDEEGWTSASAAGTPDQSLQASPKESDEEDEDGGVVLKMGGKKKPGLSVQTKASTVEFPSQKGSDGGQSLESTSRQQAQEEPKTPTAVSQTHPPHLTTASRTDSEATLGKNSQHEDDEAAGQSGEGAAGRDEYLAPLGGDKPRPHSLATNQRMPTSSSSKTLTEGGPGSFYASGGRGVSSASIASRMSSRSRTISLLPQIQHTAPPMLSTHNALAGSLGALHEGQSDMPLSKSPSSVSLHGFASGAGRNNTRDSWAESSSRAHGRKASISSQSSNLTLPNMRDAASSKKGDETPLKGISAADAMLAPGVWERRRVQSTSSNHNSLTAADAAKLAAKLRQARDAMDDAQGGRGAGHASGGASRGGIAALANATTDGKYTKPIISTFAKDPDRKWSPHAVPVTARSIYAPGYTKIQSKTGKAVARGKDPLRSIRYVANYGLGGPPIAQTALNEALLAPSFDGDEFEASWAPALANAAGLGSRSSRLGGHSSSSSNFREDGIPLHDPGMAFTGSAAVNGPNATPVHLIHGLTTISPEPFPLDPADAPSLAVDEQHALTADPGTLRAIALTSQVLSTHRSHTMTRRYFDPMREALGRIATHKTGGVSGTAGNLGVGQTGSATPPANHAPGVHALRRQNTSSRGSLEASENPVQSLRRVWSGRGNLSSAPGSASGSGRSAR</sequence>
<feature type="compositionally biased region" description="Polar residues" evidence="1">
    <location>
        <begin position="402"/>
        <end position="412"/>
    </location>
</feature>
<dbReference type="GeneID" id="37014030"/>
<accession>A0A316UAN6</accession>
<feature type="compositionally biased region" description="Low complexity" evidence="1">
    <location>
        <begin position="796"/>
        <end position="810"/>
    </location>
</feature>
<evidence type="ECO:0000256" key="1">
    <source>
        <dbReference type="SAM" id="MobiDB-lite"/>
    </source>
</evidence>
<feature type="region of interest" description="Disordered" evidence="1">
    <location>
        <begin position="358"/>
        <end position="433"/>
    </location>
</feature>
<name>A0A316UAN6_9BASI</name>
<organism evidence="2 3">
    <name type="scientific">Pseudomicrostroma glucosiphilum</name>
    <dbReference type="NCBI Taxonomy" id="1684307"/>
    <lineage>
        <taxon>Eukaryota</taxon>
        <taxon>Fungi</taxon>
        <taxon>Dikarya</taxon>
        <taxon>Basidiomycota</taxon>
        <taxon>Ustilaginomycotina</taxon>
        <taxon>Exobasidiomycetes</taxon>
        <taxon>Microstromatales</taxon>
        <taxon>Microstromatales incertae sedis</taxon>
        <taxon>Pseudomicrostroma</taxon>
    </lineage>
</organism>
<feature type="compositionally biased region" description="Basic and acidic residues" evidence="1">
    <location>
        <begin position="419"/>
        <end position="428"/>
    </location>
</feature>
<evidence type="ECO:0000313" key="2">
    <source>
        <dbReference type="EMBL" id="PWN21531.1"/>
    </source>
</evidence>
<dbReference type="AlphaFoldDB" id="A0A316UAN6"/>
<feature type="compositionally biased region" description="Polar residues" evidence="1">
    <location>
        <begin position="35"/>
        <end position="52"/>
    </location>
</feature>
<feature type="region of interest" description="Disordered" evidence="1">
    <location>
        <begin position="612"/>
        <end position="634"/>
    </location>
</feature>
<dbReference type="Proteomes" id="UP000245942">
    <property type="component" value="Unassembled WGS sequence"/>
</dbReference>
<feature type="compositionally biased region" description="Polar residues" evidence="1">
    <location>
        <begin position="281"/>
        <end position="296"/>
    </location>
</feature>
<feature type="compositionally biased region" description="Polar residues" evidence="1">
    <location>
        <begin position="220"/>
        <end position="235"/>
    </location>
</feature>
<dbReference type="OrthoDB" id="3366758at2759"/>
<feature type="compositionally biased region" description="Polar residues" evidence="1">
    <location>
        <begin position="182"/>
        <end position="211"/>
    </location>
</feature>
<gene>
    <name evidence="2" type="ORF">BCV69DRAFT_282252</name>
</gene>
<feature type="compositionally biased region" description="Low complexity" evidence="1">
    <location>
        <begin position="612"/>
        <end position="626"/>
    </location>
</feature>
<feature type="region of interest" description="Disordered" evidence="1">
    <location>
        <begin position="1"/>
        <end position="320"/>
    </location>
</feature>
<evidence type="ECO:0000313" key="3">
    <source>
        <dbReference type="Proteomes" id="UP000245942"/>
    </source>
</evidence>
<feature type="compositionally biased region" description="Polar residues" evidence="1">
    <location>
        <begin position="141"/>
        <end position="157"/>
    </location>
</feature>
<keyword evidence="3" id="KW-1185">Reference proteome</keyword>
<dbReference type="RefSeq" id="XP_025348691.1">
    <property type="nucleotide sequence ID" value="XM_025492296.1"/>
</dbReference>
<dbReference type="EMBL" id="KZ819325">
    <property type="protein sequence ID" value="PWN21531.1"/>
    <property type="molecule type" value="Genomic_DNA"/>
</dbReference>
<feature type="region of interest" description="Disordered" evidence="1">
    <location>
        <begin position="767"/>
        <end position="810"/>
    </location>
</feature>
<feature type="compositionally biased region" description="Acidic residues" evidence="1">
    <location>
        <begin position="130"/>
        <end position="139"/>
    </location>
</feature>
<reference evidence="2 3" key="1">
    <citation type="journal article" date="2018" name="Mol. Biol. Evol.">
        <title>Broad Genomic Sampling Reveals a Smut Pathogenic Ancestry of the Fungal Clade Ustilaginomycotina.</title>
        <authorList>
            <person name="Kijpornyongpan T."/>
            <person name="Mondo S.J."/>
            <person name="Barry K."/>
            <person name="Sandor L."/>
            <person name="Lee J."/>
            <person name="Lipzen A."/>
            <person name="Pangilinan J."/>
            <person name="LaButti K."/>
            <person name="Hainaut M."/>
            <person name="Henrissat B."/>
            <person name="Grigoriev I.V."/>
            <person name="Spatafora J.W."/>
            <person name="Aime M.C."/>
        </authorList>
    </citation>
    <scope>NUCLEOTIDE SEQUENCE [LARGE SCALE GENOMIC DNA]</scope>
    <source>
        <strain evidence="2 3">MCA 4718</strain>
    </source>
</reference>
<feature type="compositionally biased region" description="Basic and acidic residues" evidence="1">
    <location>
        <begin position="57"/>
        <end position="67"/>
    </location>
</feature>
<proteinExistence type="predicted"/>
<feature type="compositionally biased region" description="Polar residues" evidence="1">
    <location>
        <begin position="1"/>
        <end position="12"/>
    </location>
</feature>
<protein>
    <submittedName>
        <fullName evidence="2">Uncharacterized protein</fullName>
    </submittedName>
</protein>